<dbReference type="InterPro" id="IPR051610">
    <property type="entry name" value="GPI/OXD"/>
</dbReference>
<dbReference type="InterPro" id="IPR013096">
    <property type="entry name" value="Cupin_2"/>
</dbReference>
<evidence type="ECO:0000313" key="3">
    <source>
        <dbReference type="EMBL" id="SDB11452.1"/>
    </source>
</evidence>
<accession>A0A1G6ASU0</accession>
<dbReference type="InterPro" id="IPR014710">
    <property type="entry name" value="RmlC-like_jellyroll"/>
</dbReference>
<dbReference type="AlphaFoldDB" id="A0A1G6ASU0"/>
<name>A0A1G6ASU0_9HYPH</name>
<dbReference type="SUPFAM" id="SSF51182">
    <property type="entry name" value="RmlC-like cupins"/>
    <property type="match status" value="1"/>
</dbReference>
<dbReference type="Proteomes" id="UP000199071">
    <property type="component" value="Unassembled WGS sequence"/>
</dbReference>
<organism evidence="3 4">
    <name type="scientific">Bauldia litoralis</name>
    <dbReference type="NCBI Taxonomy" id="665467"/>
    <lineage>
        <taxon>Bacteria</taxon>
        <taxon>Pseudomonadati</taxon>
        <taxon>Pseudomonadota</taxon>
        <taxon>Alphaproteobacteria</taxon>
        <taxon>Hyphomicrobiales</taxon>
        <taxon>Kaistiaceae</taxon>
        <taxon>Bauldia</taxon>
    </lineage>
</organism>
<evidence type="ECO:0000259" key="2">
    <source>
        <dbReference type="Pfam" id="PF07883"/>
    </source>
</evidence>
<reference evidence="3 4" key="1">
    <citation type="submission" date="2016-10" db="EMBL/GenBank/DDBJ databases">
        <authorList>
            <person name="de Groot N.N."/>
        </authorList>
    </citation>
    <scope>NUCLEOTIDE SEQUENCE [LARGE SCALE GENOMIC DNA]</scope>
    <source>
        <strain evidence="3 4">ATCC 35022</strain>
    </source>
</reference>
<proteinExistence type="predicted"/>
<dbReference type="Pfam" id="PF07883">
    <property type="entry name" value="Cupin_2"/>
    <property type="match status" value="1"/>
</dbReference>
<protein>
    <submittedName>
        <fullName evidence="3">Uncharacterized conserved protein, cupin superfamily</fullName>
    </submittedName>
</protein>
<dbReference type="OrthoDB" id="116921at2"/>
<dbReference type="InterPro" id="IPR011051">
    <property type="entry name" value="RmlC_Cupin_sf"/>
</dbReference>
<gene>
    <name evidence="3" type="ORF">SAMN02982931_00828</name>
</gene>
<dbReference type="STRING" id="665467.SAMN02982931_00828"/>
<dbReference type="PANTHER" id="PTHR35848">
    <property type="entry name" value="OXALATE-BINDING PROTEIN"/>
    <property type="match status" value="1"/>
</dbReference>
<keyword evidence="4" id="KW-1185">Reference proteome</keyword>
<evidence type="ECO:0000313" key="4">
    <source>
        <dbReference type="Proteomes" id="UP000199071"/>
    </source>
</evidence>
<evidence type="ECO:0000256" key="1">
    <source>
        <dbReference type="ARBA" id="ARBA00022723"/>
    </source>
</evidence>
<dbReference type="CDD" id="cd02224">
    <property type="entry name" value="cupin_SPO2919-like"/>
    <property type="match status" value="1"/>
</dbReference>
<dbReference type="RefSeq" id="WP_090874975.1">
    <property type="nucleotide sequence ID" value="NZ_FMXQ01000002.1"/>
</dbReference>
<feature type="domain" description="Cupin type-2" evidence="2">
    <location>
        <begin position="46"/>
        <end position="116"/>
    </location>
</feature>
<dbReference type="Gene3D" id="2.60.120.10">
    <property type="entry name" value="Jelly Rolls"/>
    <property type="match status" value="1"/>
</dbReference>
<keyword evidence="1" id="KW-0479">Metal-binding</keyword>
<dbReference type="EMBL" id="FMXQ01000002">
    <property type="protein sequence ID" value="SDB11452.1"/>
    <property type="molecule type" value="Genomic_DNA"/>
</dbReference>
<dbReference type="PANTHER" id="PTHR35848:SF6">
    <property type="entry name" value="CUPIN TYPE-2 DOMAIN-CONTAINING PROTEIN"/>
    <property type="match status" value="1"/>
</dbReference>
<dbReference type="GO" id="GO:0046872">
    <property type="term" value="F:metal ion binding"/>
    <property type="evidence" value="ECO:0007669"/>
    <property type="project" value="UniProtKB-KW"/>
</dbReference>
<sequence>MSDTLKPVVNISEVDFRESSHGDKFAAKLGRVGPMIGSDGLGCTVTIVPPGKAAFPFHAHHCVDEMFVVLVGTGEYRIGDERYPVKSGDVLAAPAGGPETAHQIINTGEGDLQYLAFSSKAEADVVEYPDSGKFAVTSRHDWTSGTGGVRFVGRPESSVGYWDGE</sequence>